<comment type="caution">
    <text evidence="11">The sequence shown here is derived from an EMBL/GenBank/DDBJ whole genome shotgun (WGS) entry which is preliminary data.</text>
</comment>
<dbReference type="InterPro" id="IPR000086">
    <property type="entry name" value="NUDIX_hydrolase_dom"/>
</dbReference>
<sequence>MIQDIAPHKLNNSYREATPEEDSFVLFFQNGELLVIHDAEDTNRILFPEFGKIKELAGELTYLFSVDDRLFFRSGEKNIDAKKVMDCLQKAGQKVSCSYEKRNFFRTAAPKEYAFAAITGLHLNGWYEKNQYCGACSGKLVHDKKERMMRCPVCGNMIFPRINPAVIVAVTNGDELLLTKYRGREYKKYVLVAGFNEIGENLEQTVAREVMEETGLRVKNIRYYKSQPWGFTDNILAGYFCDLDGDATITMDQDELSVAEWEKRDEIDVQPEDLSLTNEMICRFISGNYPQ</sequence>
<accession>A0A6L5YPM6</accession>
<dbReference type="NCBIfam" id="NF001299">
    <property type="entry name" value="PRK00241.1"/>
    <property type="match status" value="1"/>
</dbReference>
<dbReference type="CDD" id="cd03429">
    <property type="entry name" value="NUDIX_NADH_pyrophosphatase_Nudt13"/>
    <property type="match status" value="1"/>
</dbReference>
<keyword evidence="5" id="KW-0479">Metal-binding</keyword>
<dbReference type="Gene3D" id="3.90.79.10">
    <property type="entry name" value="Nucleoside Triphosphate Pyrophosphohydrolase"/>
    <property type="match status" value="1"/>
</dbReference>
<comment type="similarity">
    <text evidence="3">Belongs to the Nudix hydrolase family. NudC subfamily.</text>
</comment>
<dbReference type="Gene3D" id="3.90.79.20">
    <property type="match status" value="1"/>
</dbReference>
<organism evidence="11 12">
    <name type="scientific">Roseburia porci</name>
    <dbReference type="NCBI Taxonomy" id="2605790"/>
    <lineage>
        <taxon>Bacteria</taxon>
        <taxon>Bacillati</taxon>
        <taxon>Bacillota</taxon>
        <taxon>Clostridia</taxon>
        <taxon>Lachnospirales</taxon>
        <taxon>Lachnospiraceae</taxon>
        <taxon>Roseburia</taxon>
    </lineage>
</organism>
<dbReference type="EMBL" id="VUNI01000002">
    <property type="protein sequence ID" value="MST73776.1"/>
    <property type="molecule type" value="Genomic_DNA"/>
</dbReference>
<keyword evidence="7" id="KW-0460">Magnesium</keyword>
<dbReference type="GO" id="GO:0006742">
    <property type="term" value="P:NADP+ catabolic process"/>
    <property type="evidence" value="ECO:0007669"/>
    <property type="project" value="TreeGrafter"/>
</dbReference>
<evidence type="ECO:0000259" key="10">
    <source>
        <dbReference type="PROSITE" id="PS51462"/>
    </source>
</evidence>
<dbReference type="AlphaFoldDB" id="A0A6L5YPM6"/>
<reference evidence="11 12" key="1">
    <citation type="submission" date="2019-08" db="EMBL/GenBank/DDBJ databases">
        <title>In-depth cultivation of the pig gut microbiome towards novel bacterial diversity and tailored functional studies.</title>
        <authorList>
            <person name="Wylensek D."/>
            <person name="Hitch T.C.A."/>
            <person name="Clavel T."/>
        </authorList>
    </citation>
    <scope>NUCLEOTIDE SEQUENCE [LARGE SCALE GENOMIC DNA]</scope>
    <source>
        <strain evidence="11 12">MUC/MUC-530-WT-4D</strain>
    </source>
</reference>
<evidence type="ECO:0000313" key="12">
    <source>
        <dbReference type="Proteomes" id="UP000474024"/>
    </source>
</evidence>
<comment type="cofactor">
    <cofactor evidence="1">
        <name>Mg(2+)</name>
        <dbReference type="ChEBI" id="CHEBI:18420"/>
    </cofactor>
</comment>
<proteinExistence type="inferred from homology"/>
<evidence type="ECO:0000256" key="3">
    <source>
        <dbReference type="ARBA" id="ARBA00009595"/>
    </source>
</evidence>
<evidence type="ECO:0000256" key="8">
    <source>
        <dbReference type="ARBA" id="ARBA00023027"/>
    </source>
</evidence>
<dbReference type="InterPro" id="IPR050241">
    <property type="entry name" value="NAD-cap_RNA_hydrolase_NudC"/>
</dbReference>
<evidence type="ECO:0000313" key="11">
    <source>
        <dbReference type="EMBL" id="MST73776.1"/>
    </source>
</evidence>
<dbReference type="InterPro" id="IPR015797">
    <property type="entry name" value="NUDIX_hydrolase-like_dom_sf"/>
</dbReference>
<dbReference type="Pfam" id="PF00293">
    <property type="entry name" value="NUDIX"/>
    <property type="match status" value="1"/>
</dbReference>
<evidence type="ECO:0000256" key="9">
    <source>
        <dbReference type="ARBA" id="ARBA00023679"/>
    </source>
</evidence>
<keyword evidence="8" id="KW-0520">NAD</keyword>
<dbReference type="InterPro" id="IPR015376">
    <property type="entry name" value="Znr_NADH_PPase"/>
</dbReference>
<feature type="domain" description="Nudix hydrolase" evidence="10">
    <location>
        <begin position="160"/>
        <end position="286"/>
    </location>
</feature>
<comment type="cofactor">
    <cofactor evidence="2">
        <name>Zn(2+)</name>
        <dbReference type="ChEBI" id="CHEBI:29105"/>
    </cofactor>
</comment>
<dbReference type="GO" id="GO:0019677">
    <property type="term" value="P:NAD+ catabolic process"/>
    <property type="evidence" value="ECO:0007669"/>
    <property type="project" value="TreeGrafter"/>
</dbReference>
<gene>
    <name evidence="11" type="primary">nudC</name>
    <name evidence="11" type="ORF">FYJ75_01845</name>
</gene>
<dbReference type="Proteomes" id="UP000474024">
    <property type="component" value="Unassembled WGS sequence"/>
</dbReference>
<evidence type="ECO:0000256" key="1">
    <source>
        <dbReference type="ARBA" id="ARBA00001946"/>
    </source>
</evidence>
<dbReference type="RefSeq" id="WP_154428256.1">
    <property type="nucleotide sequence ID" value="NZ_VUNI01000002.1"/>
</dbReference>
<dbReference type="PROSITE" id="PS00893">
    <property type="entry name" value="NUDIX_BOX"/>
    <property type="match status" value="1"/>
</dbReference>
<dbReference type="GO" id="GO:0046872">
    <property type="term" value="F:metal ion binding"/>
    <property type="evidence" value="ECO:0007669"/>
    <property type="project" value="UniProtKB-KW"/>
</dbReference>
<dbReference type="GO" id="GO:0005829">
    <property type="term" value="C:cytosol"/>
    <property type="evidence" value="ECO:0007669"/>
    <property type="project" value="TreeGrafter"/>
</dbReference>
<dbReference type="InterPro" id="IPR020084">
    <property type="entry name" value="NUDIX_hydrolase_CS"/>
</dbReference>
<evidence type="ECO:0000256" key="6">
    <source>
        <dbReference type="ARBA" id="ARBA00022801"/>
    </source>
</evidence>
<evidence type="ECO:0000256" key="7">
    <source>
        <dbReference type="ARBA" id="ARBA00022842"/>
    </source>
</evidence>
<dbReference type="Pfam" id="PF09297">
    <property type="entry name" value="Zn_ribbon_NUD"/>
    <property type="match status" value="1"/>
</dbReference>
<dbReference type="GO" id="GO:0035529">
    <property type="term" value="F:NADH pyrophosphatase activity"/>
    <property type="evidence" value="ECO:0007669"/>
    <property type="project" value="TreeGrafter"/>
</dbReference>
<keyword evidence="12" id="KW-1185">Reference proteome</keyword>
<dbReference type="InterPro" id="IPR049734">
    <property type="entry name" value="NudC-like_C"/>
</dbReference>
<evidence type="ECO:0000256" key="5">
    <source>
        <dbReference type="ARBA" id="ARBA00022723"/>
    </source>
</evidence>
<protein>
    <recommendedName>
        <fullName evidence="4">NAD(+) diphosphatase</fullName>
        <ecNumber evidence="4">3.6.1.22</ecNumber>
    </recommendedName>
</protein>
<name>A0A6L5YPM6_9FIRM</name>
<comment type="catalytic activity">
    <reaction evidence="9">
        <text>a 5'-end NAD(+)-phospho-ribonucleoside in mRNA + H2O = a 5'-end phospho-adenosine-phospho-ribonucleoside in mRNA + beta-nicotinamide D-ribonucleotide + 2 H(+)</text>
        <dbReference type="Rhea" id="RHEA:60876"/>
        <dbReference type="Rhea" id="RHEA-COMP:15698"/>
        <dbReference type="Rhea" id="RHEA-COMP:15719"/>
        <dbReference type="ChEBI" id="CHEBI:14649"/>
        <dbReference type="ChEBI" id="CHEBI:15377"/>
        <dbReference type="ChEBI" id="CHEBI:15378"/>
        <dbReference type="ChEBI" id="CHEBI:144029"/>
        <dbReference type="ChEBI" id="CHEBI:144051"/>
    </reaction>
    <physiologicalReaction direction="left-to-right" evidence="9">
        <dbReference type="Rhea" id="RHEA:60877"/>
    </physiologicalReaction>
</comment>
<evidence type="ECO:0000256" key="2">
    <source>
        <dbReference type="ARBA" id="ARBA00001947"/>
    </source>
</evidence>
<evidence type="ECO:0000256" key="4">
    <source>
        <dbReference type="ARBA" id="ARBA00012381"/>
    </source>
</evidence>
<dbReference type="PANTHER" id="PTHR42904:SF6">
    <property type="entry name" value="NAD-CAPPED RNA HYDROLASE NUDT12"/>
    <property type="match status" value="1"/>
</dbReference>
<dbReference type="EC" id="3.6.1.22" evidence="4"/>
<dbReference type="PANTHER" id="PTHR42904">
    <property type="entry name" value="NUDIX HYDROLASE, NUDC SUBFAMILY"/>
    <property type="match status" value="1"/>
</dbReference>
<keyword evidence="6 11" id="KW-0378">Hydrolase</keyword>
<dbReference type="SUPFAM" id="SSF55811">
    <property type="entry name" value="Nudix"/>
    <property type="match status" value="1"/>
</dbReference>
<dbReference type="PROSITE" id="PS51462">
    <property type="entry name" value="NUDIX"/>
    <property type="match status" value="1"/>
</dbReference>